<feature type="domain" description="BTB" evidence="2">
    <location>
        <begin position="48"/>
        <end position="117"/>
    </location>
</feature>
<feature type="non-terminal residue" evidence="3">
    <location>
        <position position="346"/>
    </location>
</feature>
<dbReference type="KEGG" id="scm:SCHCO_02745213"/>
<keyword evidence="4" id="KW-1185">Reference proteome</keyword>
<dbReference type="InterPro" id="IPR000210">
    <property type="entry name" value="BTB/POZ_dom"/>
</dbReference>
<name>D8PYV4_SCHCM</name>
<dbReference type="InterPro" id="IPR011333">
    <property type="entry name" value="SKP1/BTB/POZ_sf"/>
</dbReference>
<dbReference type="HOGENOM" id="CLU_033082_1_2_1"/>
<dbReference type="EMBL" id="GL377304">
    <property type="protein sequence ID" value="EFI98759.1"/>
    <property type="molecule type" value="Genomic_DNA"/>
</dbReference>
<gene>
    <name evidence="3" type="ORF">SCHCODRAFT_106517</name>
</gene>
<feature type="compositionally biased region" description="Polar residues" evidence="1">
    <location>
        <begin position="1"/>
        <end position="17"/>
    </location>
</feature>
<reference evidence="3 4" key="1">
    <citation type="journal article" date="2010" name="Nat. Biotechnol.">
        <title>Genome sequence of the model mushroom Schizophyllum commune.</title>
        <authorList>
            <person name="Ohm R.A."/>
            <person name="de Jong J.F."/>
            <person name="Lugones L.G."/>
            <person name="Aerts A."/>
            <person name="Kothe E."/>
            <person name="Stajich J.E."/>
            <person name="de Vries R.P."/>
            <person name="Record E."/>
            <person name="Levasseur A."/>
            <person name="Baker S.E."/>
            <person name="Bartholomew K.A."/>
            <person name="Coutinho P.M."/>
            <person name="Erdmann S."/>
            <person name="Fowler T.J."/>
            <person name="Gathman A.C."/>
            <person name="Lombard V."/>
            <person name="Henrissat B."/>
            <person name="Knabe N."/>
            <person name="Kuees U."/>
            <person name="Lilly W.W."/>
            <person name="Lindquist E."/>
            <person name="Lucas S."/>
            <person name="Magnuson J.K."/>
            <person name="Piumi F."/>
            <person name="Raudaskoski M."/>
            <person name="Salamov A."/>
            <person name="Schmutz J."/>
            <person name="Schwarze F.W.M.R."/>
            <person name="vanKuyk P.A."/>
            <person name="Horton J.S."/>
            <person name="Grigoriev I.V."/>
            <person name="Woesten H.A.B."/>
        </authorList>
    </citation>
    <scope>NUCLEOTIDE SEQUENCE [LARGE SCALE GENOMIC DNA]</scope>
    <source>
        <strain evidence="4">H4-8 / FGSC 9210</strain>
    </source>
</reference>
<dbReference type="VEuPathDB" id="FungiDB:SCHCODRAFT_02745213"/>
<evidence type="ECO:0000259" key="2">
    <source>
        <dbReference type="PROSITE" id="PS50097"/>
    </source>
</evidence>
<dbReference type="RefSeq" id="XP_003033662.1">
    <property type="nucleotide sequence ID" value="XM_003033616.1"/>
</dbReference>
<evidence type="ECO:0000256" key="1">
    <source>
        <dbReference type="SAM" id="MobiDB-lite"/>
    </source>
</evidence>
<dbReference type="AlphaFoldDB" id="D8PYV4"/>
<evidence type="ECO:0000313" key="4">
    <source>
        <dbReference type="Proteomes" id="UP000007431"/>
    </source>
</evidence>
<dbReference type="CDD" id="cd18186">
    <property type="entry name" value="BTB_POZ_ZBTB_KLHL-like"/>
    <property type="match status" value="1"/>
</dbReference>
<organism evidence="4">
    <name type="scientific">Schizophyllum commune (strain H4-8 / FGSC 9210)</name>
    <name type="common">Split gill fungus</name>
    <dbReference type="NCBI Taxonomy" id="578458"/>
    <lineage>
        <taxon>Eukaryota</taxon>
        <taxon>Fungi</taxon>
        <taxon>Dikarya</taxon>
        <taxon>Basidiomycota</taxon>
        <taxon>Agaricomycotina</taxon>
        <taxon>Agaricomycetes</taxon>
        <taxon>Agaricomycetidae</taxon>
        <taxon>Agaricales</taxon>
        <taxon>Schizophyllaceae</taxon>
        <taxon>Schizophyllum</taxon>
    </lineage>
</organism>
<dbReference type="GeneID" id="9585274"/>
<dbReference type="PROSITE" id="PS50097">
    <property type="entry name" value="BTB"/>
    <property type="match status" value="1"/>
</dbReference>
<evidence type="ECO:0000313" key="3">
    <source>
        <dbReference type="EMBL" id="EFI98759.1"/>
    </source>
</evidence>
<dbReference type="Pfam" id="PF00651">
    <property type="entry name" value="BTB"/>
    <property type="match status" value="1"/>
</dbReference>
<dbReference type="OrthoDB" id="3218112at2759"/>
<sequence length="346" mass="38791">MSLQAPTADSQAPSSDIQVPAKRQRTDTEGTDALSTPARCQRFWFEDGSVVLYVGSTPGAMIFRVHKTMLANNSEIFKDMFSIPQPPGQEQIDDCPVIRLPDDPPRIWMELLAALYDILFFDKTMSLLGPACISRLGNVATLSTKYRFVSLRRKCISSLSSFGCVTSTLTTRARPLPFIEATLLLMAARNANIPTLLPFAFLSVAYQDNGQLNMILDCPGLPVADKAVALNGLQNLLELQRTLMFPFVDNFKNAKLCDADCELDVVECFPMLFLRPHALQFHHGLDGRPLFEEAKGALCAHCYKDVCNMYYSGRQKVWEMFPSIFRVGNNWDELLRVQNYDAETPL</sequence>
<dbReference type="OMA" id="SEMGHRD"/>
<feature type="region of interest" description="Disordered" evidence="1">
    <location>
        <begin position="1"/>
        <end position="34"/>
    </location>
</feature>
<accession>D8PYV4</accession>
<dbReference type="SUPFAM" id="SSF54695">
    <property type="entry name" value="POZ domain"/>
    <property type="match status" value="1"/>
</dbReference>
<dbReference type="STRING" id="578458.D8PYV4"/>
<dbReference type="InParanoid" id="D8PYV4"/>
<dbReference type="Gene3D" id="3.30.710.10">
    <property type="entry name" value="Potassium Channel Kv1.1, Chain A"/>
    <property type="match status" value="1"/>
</dbReference>
<protein>
    <recommendedName>
        <fullName evidence="2">BTB domain-containing protein</fullName>
    </recommendedName>
</protein>
<proteinExistence type="predicted"/>
<dbReference type="Proteomes" id="UP000007431">
    <property type="component" value="Unassembled WGS sequence"/>
</dbReference>